<sequence length="249" mass="27318">MAILVFAVAYGSANGFGQDEVEALGSKLIQELIKQREAWTSEVSTPGASIRVKEVGREESLVRYNLYVSGLPTDRVYTVLTWPIDRRMPYVLLEGVSIGKDGMLMCSGRLQDECDDPSPDNHGVVDFAFRSEKGEPNRLALVASDLRVTVVIVPNPITAKDKACTLSVERLTPRFEAAYLIGSGYDPNTNITVDSSSYEERHAIQTMADSDGNIRFGIMPFVAGHATGTLYIKAIGSRCSPSMKFDWGR</sequence>
<accession>A0AAU7DEK4</accession>
<proteinExistence type="predicted"/>
<dbReference type="EMBL" id="CP121196">
    <property type="protein sequence ID" value="XBH15762.1"/>
    <property type="molecule type" value="Genomic_DNA"/>
</dbReference>
<protein>
    <submittedName>
        <fullName evidence="1">Uncharacterized protein</fullName>
    </submittedName>
</protein>
<evidence type="ECO:0000313" key="1">
    <source>
        <dbReference type="EMBL" id="XBH15762.1"/>
    </source>
</evidence>
<reference evidence="1" key="1">
    <citation type="submission" date="2023-03" db="EMBL/GenBank/DDBJ databases">
        <title>Edaphobacter sp.</title>
        <authorList>
            <person name="Huber K.J."/>
            <person name="Papendorf J."/>
            <person name="Pilke C."/>
            <person name="Bunk B."/>
            <person name="Sproeer C."/>
            <person name="Pester M."/>
        </authorList>
    </citation>
    <scope>NUCLEOTIDE SEQUENCE</scope>
    <source>
        <strain evidence="1">DSM 110680</strain>
    </source>
</reference>
<name>A0AAU7DEK4_9BACT</name>
<gene>
    <name evidence="1" type="ORF">P8935_14400</name>
</gene>
<dbReference type="AlphaFoldDB" id="A0AAU7DEK4"/>
<dbReference type="RefSeq" id="WP_348260993.1">
    <property type="nucleotide sequence ID" value="NZ_CP121196.1"/>
</dbReference>
<organism evidence="1">
    <name type="scientific">Telmatobacter sp. DSM 110680</name>
    <dbReference type="NCBI Taxonomy" id="3036704"/>
    <lineage>
        <taxon>Bacteria</taxon>
        <taxon>Pseudomonadati</taxon>
        <taxon>Acidobacteriota</taxon>
        <taxon>Terriglobia</taxon>
        <taxon>Terriglobales</taxon>
        <taxon>Acidobacteriaceae</taxon>
        <taxon>Telmatobacter</taxon>
    </lineage>
</organism>